<evidence type="ECO:0000256" key="4">
    <source>
        <dbReference type="ARBA" id="ARBA00022614"/>
    </source>
</evidence>
<proteinExistence type="predicted"/>
<evidence type="ECO:0000256" key="11">
    <source>
        <dbReference type="ARBA" id="ARBA00023180"/>
    </source>
</evidence>
<dbReference type="PANTHER" id="PTHR27000">
    <property type="entry name" value="LEUCINE-RICH REPEAT RECEPTOR-LIKE PROTEIN KINASE FAMILY PROTEIN-RELATED"/>
    <property type="match status" value="1"/>
</dbReference>
<accession>A0A8T3A5Z4</accession>
<keyword evidence="11" id="KW-0325">Glycoprotein</keyword>
<dbReference type="PRINTS" id="PR00019">
    <property type="entry name" value="LEURICHRPT"/>
</dbReference>
<dbReference type="InterPro" id="IPR001611">
    <property type="entry name" value="Leu-rich_rpt"/>
</dbReference>
<dbReference type="InterPro" id="IPR032675">
    <property type="entry name" value="LRR_dom_sf"/>
</dbReference>
<keyword evidence="4" id="KW-0433">Leucine-rich repeat</keyword>
<dbReference type="Proteomes" id="UP000829196">
    <property type="component" value="Unassembled WGS sequence"/>
</dbReference>
<keyword evidence="9" id="KW-0472">Membrane</keyword>
<dbReference type="SUPFAM" id="SSF52058">
    <property type="entry name" value="L domain-like"/>
    <property type="match status" value="1"/>
</dbReference>
<dbReference type="FunFam" id="3.80.10.10:FF:000383">
    <property type="entry name" value="Leucine-rich repeat receptor protein kinase EMS1"/>
    <property type="match status" value="1"/>
</dbReference>
<sequence>MLLLLSPSFPKLIILLLLLFSLNFISSISATTMDKFEKEALFSIMDSMSPDRHWRSYSNQDPCNPSSSWPGLECKPGLDNHFHVTKLVFGTHPNPTCRSSATFPSQIFTLPFLQSIHFLNCFKTRKTTLVLPHSNFSSLQQLSLRANSALIGPIPPHIFSLESLQILTLSQNNLQGEIPETISALSSLIHLDLSYNALTGKIPAQMGKLSSLVDLDLSYNSLIGPIPTSIGEMVMLQKLDLSSNSLTGSIPLSIQNLKLLLFLALSDNRLSGYPKPPNGLTNLQSLQYLFMDGNPMFVPLPPELGRLRRLQELKLANSGYSGRIPGSFTWLKNLTALSLENNHLSGEIPPGLGGLSRIYHLNLSRNLLDGVVPFNAEFLSRLGRNLDLSGNSGLCFNGSSNVFRESFDGVGVCESRPSSSSSTSNVFQPLESSSVASSSSSYHSTQILHWVLGFLSFSAIYLCICLI</sequence>
<keyword evidence="8" id="KW-1133">Transmembrane helix</keyword>
<dbReference type="OrthoDB" id="676979at2759"/>
<keyword evidence="7" id="KW-0677">Repeat</keyword>
<dbReference type="GO" id="GO:0051707">
    <property type="term" value="P:response to other organism"/>
    <property type="evidence" value="ECO:0007669"/>
    <property type="project" value="UniProtKB-ARBA"/>
</dbReference>
<evidence type="ECO:0000256" key="6">
    <source>
        <dbReference type="ARBA" id="ARBA00022729"/>
    </source>
</evidence>
<dbReference type="PANTHER" id="PTHR27000:SF809">
    <property type="entry name" value="OS05G0170300 PROTEIN"/>
    <property type="match status" value="1"/>
</dbReference>
<keyword evidence="14" id="KW-1185">Reference proteome</keyword>
<keyword evidence="3" id="KW-1003">Cell membrane</keyword>
<evidence type="ECO:0000256" key="5">
    <source>
        <dbReference type="ARBA" id="ARBA00022692"/>
    </source>
</evidence>
<dbReference type="InterPro" id="IPR003591">
    <property type="entry name" value="Leu-rich_rpt_typical-subtyp"/>
</dbReference>
<evidence type="ECO:0000256" key="3">
    <source>
        <dbReference type="ARBA" id="ARBA00022475"/>
    </source>
</evidence>
<keyword evidence="10" id="KW-0675">Receptor</keyword>
<reference evidence="13" key="1">
    <citation type="journal article" date="2022" name="Front. Genet.">
        <title>Chromosome-Scale Assembly of the Dendrobium nobile Genome Provides Insights Into the Molecular Mechanism of the Biosynthesis of the Medicinal Active Ingredient of Dendrobium.</title>
        <authorList>
            <person name="Xu Q."/>
            <person name="Niu S.-C."/>
            <person name="Li K.-L."/>
            <person name="Zheng P.-J."/>
            <person name="Zhang X.-J."/>
            <person name="Jia Y."/>
            <person name="Liu Y."/>
            <person name="Niu Y.-X."/>
            <person name="Yu L.-H."/>
            <person name="Chen D.-F."/>
            <person name="Zhang G.-Q."/>
        </authorList>
    </citation>
    <scope>NUCLEOTIDE SEQUENCE</scope>
    <source>
        <tissue evidence="13">Leaf</tissue>
    </source>
</reference>
<evidence type="ECO:0000256" key="12">
    <source>
        <dbReference type="SAM" id="SignalP"/>
    </source>
</evidence>
<organism evidence="13 14">
    <name type="scientific">Dendrobium nobile</name>
    <name type="common">Orchid</name>
    <dbReference type="NCBI Taxonomy" id="94219"/>
    <lineage>
        <taxon>Eukaryota</taxon>
        <taxon>Viridiplantae</taxon>
        <taxon>Streptophyta</taxon>
        <taxon>Embryophyta</taxon>
        <taxon>Tracheophyta</taxon>
        <taxon>Spermatophyta</taxon>
        <taxon>Magnoliopsida</taxon>
        <taxon>Liliopsida</taxon>
        <taxon>Asparagales</taxon>
        <taxon>Orchidaceae</taxon>
        <taxon>Epidendroideae</taxon>
        <taxon>Malaxideae</taxon>
        <taxon>Dendrobiinae</taxon>
        <taxon>Dendrobium</taxon>
    </lineage>
</organism>
<dbReference type="AlphaFoldDB" id="A0A8T3A5Z4"/>
<dbReference type="EMBL" id="JAGYWB010000018">
    <property type="protein sequence ID" value="KAI0491548.1"/>
    <property type="molecule type" value="Genomic_DNA"/>
</dbReference>
<dbReference type="FunFam" id="3.80.10.10:FF:000269">
    <property type="entry name" value="Piriformospora indica-insensitive protein 2"/>
    <property type="match status" value="1"/>
</dbReference>
<comment type="caution">
    <text evidence="13">The sequence shown here is derived from an EMBL/GenBank/DDBJ whole genome shotgun (WGS) entry which is preliminary data.</text>
</comment>
<feature type="signal peptide" evidence="12">
    <location>
        <begin position="1"/>
        <end position="30"/>
    </location>
</feature>
<keyword evidence="5" id="KW-0812">Transmembrane</keyword>
<dbReference type="Pfam" id="PF00560">
    <property type="entry name" value="LRR_1"/>
    <property type="match status" value="2"/>
</dbReference>
<dbReference type="FunFam" id="3.80.10.10:FF:000041">
    <property type="entry name" value="LRR receptor-like serine/threonine-protein kinase ERECTA"/>
    <property type="match status" value="1"/>
</dbReference>
<name>A0A8T3A5Z4_DENNO</name>
<dbReference type="SMR" id="A0A8T3A5Z4"/>
<evidence type="ECO:0000256" key="8">
    <source>
        <dbReference type="ARBA" id="ARBA00022989"/>
    </source>
</evidence>
<evidence type="ECO:0000256" key="7">
    <source>
        <dbReference type="ARBA" id="ARBA00022737"/>
    </source>
</evidence>
<evidence type="ECO:0000256" key="1">
    <source>
        <dbReference type="ARBA" id="ARBA00004167"/>
    </source>
</evidence>
<evidence type="ECO:0000256" key="9">
    <source>
        <dbReference type="ARBA" id="ARBA00023136"/>
    </source>
</evidence>
<gene>
    <name evidence="13" type="ORF">KFK09_025808</name>
</gene>
<keyword evidence="6 12" id="KW-0732">Signal</keyword>
<evidence type="ECO:0000256" key="10">
    <source>
        <dbReference type="ARBA" id="ARBA00023170"/>
    </source>
</evidence>
<dbReference type="Gene3D" id="3.80.10.10">
    <property type="entry name" value="Ribonuclease Inhibitor"/>
    <property type="match status" value="2"/>
</dbReference>
<protein>
    <submittedName>
        <fullName evidence="13">Uncharacterized protein</fullName>
    </submittedName>
</protein>
<feature type="chain" id="PRO_5035888269" evidence="12">
    <location>
        <begin position="31"/>
        <end position="467"/>
    </location>
</feature>
<evidence type="ECO:0000313" key="14">
    <source>
        <dbReference type="Proteomes" id="UP000829196"/>
    </source>
</evidence>
<dbReference type="Pfam" id="PF13855">
    <property type="entry name" value="LRR_8"/>
    <property type="match status" value="1"/>
</dbReference>
<evidence type="ECO:0000256" key="2">
    <source>
        <dbReference type="ARBA" id="ARBA00004236"/>
    </source>
</evidence>
<evidence type="ECO:0000313" key="13">
    <source>
        <dbReference type="EMBL" id="KAI0491548.1"/>
    </source>
</evidence>
<dbReference type="GO" id="GO:0005886">
    <property type="term" value="C:plasma membrane"/>
    <property type="evidence" value="ECO:0007669"/>
    <property type="project" value="UniProtKB-SubCell"/>
</dbReference>
<dbReference type="SMART" id="SM00369">
    <property type="entry name" value="LRR_TYP"/>
    <property type="match status" value="6"/>
</dbReference>
<comment type="subcellular location">
    <subcellularLocation>
        <location evidence="2">Cell membrane</location>
    </subcellularLocation>
    <subcellularLocation>
        <location evidence="1">Membrane</location>
        <topology evidence="1">Single-pass membrane protein</topology>
    </subcellularLocation>
</comment>